<dbReference type="RefSeq" id="WP_309204877.1">
    <property type="nucleotide sequence ID" value="NZ_CP133586.1"/>
</dbReference>
<sequence length="530" mass="62094">MNQYTLDKFSIYGFNDEYDISLKTVDNIKIIVSENGQGKTTIINMLYSFLKKNRNIINYNFKSLGININGRDEINYPKQIIKILFKEDLLESLEYTLSDYDLSPIKNYNQRSSIKITQGAFISLIVFFISNTSSSNMNYKDEIKVFIKKINVNEIEEVTPSEVISLIGLINQIRKSVEDKPYFYNSDNIKFSFNELYDDISKICADIYKDSSDDWDFSLFTKKMQELRNEIDELSKKECIYLPTYRVIESNLSFFRASGEDEEEFSFDGFTETKDFFKDNPLIQFGVESIKETWAGLSNRIRAKTTEDFLKLSGQLLTNIVSNRKIKKSEIDELISNKDSVIKVISRIDKNTLTYRNKTNLMHIMKEGEFDVINNNHSALFYILENMVNIYKNQKHIDETLEEYRKVINSFFSDKKVVFNEITSEIYVEKNRGSKKIDIENLSSGEKQILSLFTKIYLANIDDRNKKYWIFYDEPEISLSIEWQEILLPKILDSGRCEFLFAATHSPFIFKEERLKSYTSDLALEVTEII</sequence>
<keyword evidence="2" id="KW-1185">Reference proteome</keyword>
<dbReference type="SUPFAM" id="SSF52540">
    <property type="entry name" value="P-loop containing nucleoside triphosphate hydrolases"/>
    <property type="match status" value="1"/>
</dbReference>
<proteinExistence type="predicted"/>
<evidence type="ECO:0000313" key="1">
    <source>
        <dbReference type="EMBL" id="WMT12719.1"/>
    </source>
</evidence>
<dbReference type="PANTHER" id="PTHR43581:SF2">
    <property type="entry name" value="EXCINUCLEASE ATPASE SUBUNIT"/>
    <property type="match status" value="1"/>
</dbReference>
<reference evidence="1 2" key="1">
    <citation type="submission" date="2023-08" db="EMBL/GenBank/DDBJ databases">
        <title>Complete Genome and Methylome dissection of Serratia fonticola NEB369.</title>
        <authorList>
            <person name="Fomenkov A."/>
            <person name="Roberts R.D."/>
        </authorList>
    </citation>
    <scope>NUCLEOTIDE SEQUENCE [LARGE SCALE GENOMIC DNA]</scope>
    <source>
        <strain evidence="1 2">NEB369</strain>
    </source>
</reference>
<dbReference type="Gene3D" id="3.40.50.300">
    <property type="entry name" value="P-loop containing nucleotide triphosphate hydrolases"/>
    <property type="match status" value="1"/>
</dbReference>
<dbReference type="InterPro" id="IPR027417">
    <property type="entry name" value="P-loop_NTPase"/>
</dbReference>
<dbReference type="PANTHER" id="PTHR43581">
    <property type="entry name" value="ATP/GTP PHOSPHATASE"/>
    <property type="match status" value="1"/>
</dbReference>
<dbReference type="EMBL" id="CP133586">
    <property type="protein sequence ID" value="WMT12719.1"/>
    <property type="molecule type" value="Genomic_DNA"/>
</dbReference>
<evidence type="ECO:0000313" key="2">
    <source>
        <dbReference type="Proteomes" id="UP001235341"/>
    </source>
</evidence>
<dbReference type="InterPro" id="IPR051396">
    <property type="entry name" value="Bact_Antivir_Def_Nuclease"/>
</dbReference>
<gene>
    <name evidence="1" type="ORF">RFB13_15820</name>
</gene>
<dbReference type="Proteomes" id="UP001235341">
    <property type="component" value="Chromosome"/>
</dbReference>
<accession>A0ABY9PJN1</accession>
<organism evidence="1 2">
    <name type="scientific">Serratia fonticola</name>
    <dbReference type="NCBI Taxonomy" id="47917"/>
    <lineage>
        <taxon>Bacteria</taxon>
        <taxon>Pseudomonadati</taxon>
        <taxon>Pseudomonadota</taxon>
        <taxon>Gammaproteobacteria</taxon>
        <taxon>Enterobacterales</taxon>
        <taxon>Yersiniaceae</taxon>
        <taxon>Serratia</taxon>
    </lineage>
</organism>
<protein>
    <submittedName>
        <fullName evidence="1">AAA family ATPase</fullName>
    </submittedName>
</protein>
<name>A0ABY9PJN1_SERFO</name>